<reference evidence="2 3" key="1">
    <citation type="submission" date="2024-09" db="EMBL/GenBank/DDBJ databases">
        <authorList>
            <person name="Sun Q."/>
            <person name="Mori K."/>
        </authorList>
    </citation>
    <scope>NUCLEOTIDE SEQUENCE [LARGE SCALE GENOMIC DNA]</scope>
    <source>
        <strain evidence="2 3">CCM 8654</strain>
    </source>
</reference>
<name>A0ABV6DXA5_9ACTN</name>
<proteinExistence type="predicted"/>
<organism evidence="2 3">
    <name type="scientific">Nocardioides zeicaulis</name>
    <dbReference type="NCBI Taxonomy" id="1776857"/>
    <lineage>
        <taxon>Bacteria</taxon>
        <taxon>Bacillati</taxon>
        <taxon>Actinomycetota</taxon>
        <taxon>Actinomycetes</taxon>
        <taxon>Propionibacteriales</taxon>
        <taxon>Nocardioidaceae</taxon>
        <taxon>Nocardioides</taxon>
    </lineage>
</organism>
<feature type="transmembrane region" description="Helical" evidence="1">
    <location>
        <begin position="167"/>
        <end position="194"/>
    </location>
</feature>
<sequence>MITYVIRRVMPLVGLAAIVGVLVGLQDVPAVGADAWLHLRLGHEFLSGGWSLTHPGHLGVYDTATWYPTQWASQVAMAWFDDRFGIGGVMWLSGTAILATPVVLYLLCRRYAAPLPTVLAVGVAVCAAAPGFSARPQVVSYLLIAVVMGAWLETARDGRPRWWLVPLAWVWVPLHGMWIVGITIGVAAVVGMALTREHPRGLLLRLAAIPVLSALVAFATPLGAHVVDGIAGVGSRNGALTEWDPPDFTSPNALFLVLMIVVVLVVRLRGGEPTDWPTLMLLGLAMAWGLYTLRTTIVAAVMLAPLLAMALQHLVPSVGRPGRREVGLVAAIAVLGSAAMAVVASQRDDDEVVAAWVDDRLAAMPAGTKVLNDWELGHYTMARHPQVQLVMHGYVDMFTTGELDRNLRIAKVEPRWDTSVEALDADYGFVDPNSAMGYALVHQLGWTEVEGDDDFVLLRPPADG</sequence>
<keyword evidence="1" id="KW-0472">Membrane</keyword>
<dbReference type="Proteomes" id="UP001589698">
    <property type="component" value="Unassembled WGS sequence"/>
</dbReference>
<feature type="transmembrane region" description="Helical" evidence="1">
    <location>
        <begin position="248"/>
        <end position="268"/>
    </location>
</feature>
<keyword evidence="1" id="KW-0812">Transmembrane</keyword>
<feature type="transmembrane region" description="Helical" evidence="1">
    <location>
        <begin position="206"/>
        <end position="227"/>
    </location>
</feature>
<feature type="transmembrane region" description="Helical" evidence="1">
    <location>
        <begin position="89"/>
        <end position="108"/>
    </location>
</feature>
<accession>A0ABV6DXA5</accession>
<evidence type="ECO:0000313" key="3">
    <source>
        <dbReference type="Proteomes" id="UP001589698"/>
    </source>
</evidence>
<keyword evidence="1" id="KW-1133">Transmembrane helix</keyword>
<feature type="transmembrane region" description="Helical" evidence="1">
    <location>
        <begin position="288"/>
        <end position="314"/>
    </location>
</feature>
<dbReference type="RefSeq" id="WP_378517047.1">
    <property type="nucleotide sequence ID" value="NZ_JBHLXH010000001.1"/>
</dbReference>
<protein>
    <recommendedName>
        <fullName evidence="4">Glycosyltransferase RgtA/B/C/D-like domain-containing protein</fullName>
    </recommendedName>
</protein>
<keyword evidence="3" id="KW-1185">Reference proteome</keyword>
<feature type="transmembrane region" description="Helical" evidence="1">
    <location>
        <begin position="326"/>
        <end position="344"/>
    </location>
</feature>
<feature type="transmembrane region" description="Helical" evidence="1">
    <location>
        <begin position="115"/>
        <end position="132"/>
    </location>
</feature>
<evidence type="ECO:0008006" key="4">
    <source>
        <dbReference type="Google" id="ProtNLM"/>
    </source>
</evidence>
<evidence type="ECO:0000256" key="1">
    <source>
        <dbReference type="SAM" id="Phobius"/>
    </source>
</evidence>
<comment type="caution">
    <text evidence="2">The sequence shown here is derived from an EMBL/GenBank/DDBJ whole genome shotgun (WGS) entry which is preliminary data.</text>
</comment>
<evidence type="ECO:0000313" key="2">
    <source>
        <dbReference type="EMBL" id="MFC0221353.1"/>
    </source>
</evidence>
<gene>
    <name evidence="2" type="ORF">ACFFJG_02575</name>
</gene>
<dbReference type="EMBL" id="JBHLXH010000001">
    <property type="protein sequence ID" value="MFC0221353.1"/>
    <property type="molecule type" value="Genomic_DNA"/>
</dbReference>